<keyword evidence="13" id="KW-1185">Reference proteome</keyword>
<dbReference type="InterPro" id="IPR041412">
    <property type="entry name" value="Xrn1_helical"/>
</dbReference>
<name>A0A177EBL2_9MICR</name>
<dbReference type="AlphaFoldDB" id="A0A177EBL2"/>
<evidence type="ECO:0000256" key="3">
    <source>
        <dbReference type="ARBA" id="ARBA00022472"/>
    </source>
</evidence>
<feature type="domain" description="Xrn1 helical" evidence="11">
    <location>
        <begin position="366"/>
        <end position="558"/>
    </location>
</feature>
<dbReference type="GO" id="GO:0006353">
    <property type="term" value="P:DNA-templated transcription termination"/>
    <property type="evidence" value="ECO:0007669"/>
    <property type="project" value="UniProtKB-KW"/>
</dbReference>
<dbReference type="Gene3D" id="3.40.50.12390">
    <property type="match status" value="2"/>
</dbReference>
<evidence type="ECO:0000259" key="11">
    <source>
        <dbReference type="Pfam" id="PF17846"/>
    </source>
</evidence>
<feature type="domain" description="Xrn1 N-terminal" evidence="10">
    <location>
        <begin position="1"/>
        <end position="212"/>
    </location>
</feature>
<dbReference type="InterPro" id="IPR004859">
    <property type="entry name" value="Xrn1_N"/>
</dbReference>
<dbReference type="EC" id="3.1.13.-" evidence="9"/>
<dbReference type="RefSeq" id="XP_067543636.1">
    <property type="nucleotide sequence ID" value="XM_067688448.1"/>
</dbReference>
<dbReference type="PANTHER" id="PTHR12341">
    <property type="entry name" value="5'-&gt;3' EXORIBONUCLEASE"/>
    <property type="match status" value="1"/>
</dbReference>
<keyword evidence="4 9" id="KW-0507">mRNA processing</keyword>
<gene>
    <name evidence="12" type="ORF">NEDG_01030</name>
</gene>
<dbReference type="EMBL" id="LTDL01000042">
    <property type="protein sequence ID" value="OAG28891.1"/>
    <property type="molecule type" value="Genomic_DNA"/>
</dbReference>
<evidence type="ECO:0000256" key="9">
    <source>
        <dbReference type="PIRNR" id="PIRNR037239"/>
    </source>
</evidence>
<evidence type="ECO:0000256" key="2">
    <source>
        <dbReference type="ARBA" id="ARBA00006994"/>
    </source>
</evidence>
<keyword evidence="6 9" id="KW-0378">Hydrolase</keyword>
<feature type="domain" description="Xrn1 helical" evidence="11">
    <location>
        <begin position="270"/>
        <end position="359"/>
    </location>
</feature>
<evidence type="ECO:0000313" key="12">
    <source>
        <dbReference type="EMBL" id="OAG28891.1"/>
    </source>
</evidence>
<keyword evidence="3" id="KW-0805">Transcription regulation</keyword>
<comment type="subcellular location">
    <subcellularLocation>
        <location evidence="1">Nucleus</location>
    </subcellularLocation>
</comment>
<dbReference type="GO" id="GO:0005634">
    <property type="term" value="C:nucleus"/>
    <property type="evidence" value="ECO:0007669"/>
    <property type="project" value="UniProtKB-SubCell"/>
</dbReference>
<keyword evidence="5 9" id="KW-0540">Nuclease</keyword>
<evidence type="ECO:0000256" key="8">
    <source>
        <dbReference type="ARBA" id="ARBA00023242"/>
    </source>
</evidence>
<comment type="similarity">
    <text evidence="2 9">Belongs to the 5'-3' exonuclease family. XRN2/RAT1 subfamily.</text>
</comment>
<evidence type="ECO:0000256" key="7">
    <source>
        <dbReference type="ARBA" id="ARBA00022839"/>
    </source>
</evidence>
<protein>
    <recommendedName>
        <fullName evidence="9">5'-3' exoribonuclease</fullName>
        <ecNumber evidence="9">3.1.13.-</ecNumber>
    </recommendedName>
</protein>
<proteinExistence type="inferred from homology"/>
<dbReference type="Pfam" id="PF03159">
    <property type="entry name" value="XRN_N"/>
    <property type="match status" value="1"/>
</dbReference>
<dbReference type="GO" id="GO:0004534">
    <property type="term" value="F:5'-3' RNA exonuclease activity"/>
    <property type="evidence" value="ECO:0007669"/>
    <property type="project" value="UniProtKB-UniRule"/>
</dbReference>
<dbReference type="PANTHER" id="PTHR12341:SF41">
    <property type="entry name" value="5'-3' EXORIBONUCLEASE 2"/>
    <property type="match status" value="1"/>
</dbReference>
<evidence type="ECO:0000256" key="4">
    <source>
        <dbReference type="ARBA" id="ARBA00022664"/>
    </source>
</evidence>
<sequence length="616" mass="70023">MGVPSLFRWVARKYARSLSKVADQEVDNLYLDLNGIIHPCCHPTNKPAPANEAEMFIEIFRTIDHLVDLVRPKQLLYIAVDGVAPRAKMNQQRERRFKTGDDAAAKNEQQSVLAEKFDSNTITPGTPFMFRLHQSLISYVESRMASSRPAWKSLAVIYSGCDVPGEGEHKVYDFVRNIKGQDVRHAICGLDADLIFLSLSTHEGSFKVLREDVFWIEREEKSECPQCKVVGHSLGNCIPTAFPPYVYLDIGVLRGYLQKEFEKAVSLGANFDRMLDDWIFVCFFVGNDFLPSIPSMDIKVNAIETITASYITGLVERHRYLTDNGKIYMPELAQMMQSLSNSETALLKAKLNTYVRTAKRRGEVPREEDLRMKLYEAPGRSEYYAKRLHARNPAEINDVCKEYVRGLAWVLQYYNRGCPSWNWYYPLHFAPLAEDIATMLKNTPDLEFVFERGHPRRPLEQIMAVLPPSSSASIPEGLHRIFTEIPENYPTEIEVDMFGKTQAWQGVALLPFLNYEKLVSLVRTCVNELPISEIQRNVEGSEVLLLPLKNPNFPAAESIYSNFLKPSGLRLLTPYYSGKIGFNSESSLPGLVKRVEVEKEEYTVSSLSVLFVSGKN</sequence>
<accession>A0A177EBL2</accession>
<comment type="caution">
    <text evidence="12">The sequence shown here is derived from an EMBL/GenBank/DDBJ whole genome shotgun (WGS) entry which is preliminary data.</text>
</comment>
<dbReference type="Pfam" id="PF17846">
    <property type="entry name" value="XRN_M"/>
    <property type="match status" value="2"/>
</dbReference>
<keyword evidence="3" id="KW-0804">Transcription</keyword>
<evidence type="ECO:0000259" key="10">
    <source>
        <dbReference type="Pfam" id="PF03159"/>
    </source>
</evidence>
<organism evidence="12 13">
    <name type="scientific">Nematocida displodere</name>
    <dbReference type="NCBI Taxonomy" id="1805483"/>
    <lineage>
        <taxon>Eukaryota</taxon>
        <taxon>Fungi</taxon>
        <taxon>Fungi incertae sedis</taxon>
        <taxon>Microsporidia</taxon>
        <taxon>Nematocida</taxon>
    </lineage>
</organism>
<dbReference type="Proteomes" id="UP000185944">
    <property type="component" value="Unassembled WGS sequence"/>
</dbReference>
<dbReference type="STRING" id="1805483.A0A177EBL2"/>
<dbReference type="OrthoDB" id="372487at2759"/>
<dbReference type="GO" id="GO:0003723">
    <property type="term" value="F:RNA binding"/>
    <property type="evidence" value="ECO:0007669"/>
    <property type="project" value="TreeGrafter"/>
</dbReference>
<dbReference type="InterPro" id="IPR017151">
    <property type="entry name" value="Xrn2/3/4"/>
</dbReference>
<dbReference type="VEuPathDB" id="MicrosporidiaDB:NEDG_01030"/>
<dbReference type="GO" id="GO:0000956">
    <property type="term" value="P:nuclear-transcribed mRNA catabolic process"/>
    <property type="evidence" value="ECO:0007669"/>
    <property type="project" value="TreeGrafter"/>
</dbReference>
<keyword evidence="7 9" id="KW-0269">Exonuclease</keyword>
<dbReference type="CDD" id="cd18673">
    <property type="entry name" value="PIN_XRN1-2-like"/>
    <property type="match status" value="1"/>
</dbReference>
<dbReference type="InterPro" id="IPR027073">
    <property type="entry name" value="5_3_exoribonuclease"/>
</dbReference>
<dbReference type="GO" id="GO:0006397">
    <property type="term" value="P:mRNA processing"/>
    <property type="evidence" value="ECO:0007669"/>
    <property type="project" value="UniProtKB-UniRule"/>
</dbReference>
<dbReference type="GeneID" id="93647380"/>
<keyword evidence="8" id="KW-0539">Nucleus</keyword>
<comment type="function">
    <text evidence="9">Possesses 5'-&gt;3' exoribonuclease activity. May promote termination of transcription by RNA polymerase II.</text>
</comment>
<evidence type="ECO:0000256" key="1">
    <source>
        <dbReference type="ARBA" id="ARBA00004123"/>
    </source>
</evidence>
<dbReference type="Gene3D" id="1.25.40.1050">
    <property type="match status" value="1"/>
</dbReference>
<reference evidence="12 13" key="1">
    <citation type="submission" date="2016-02" db="EMBL/GenBank/DDBJ databases">
        <title>Discovery of a natural microsporidian pathogen with a broad tissue tropism in Caenorhabditis elegans.</title>
        <authorList>
            <person name="Luallen R.J."/>
            <person name="Reinke A.W."/>
            <person name="Tong L."/>
            <person name="Botts M.R."/>
            <person name="Felix M.-A."/>
            <person name="Troemel E.R."/>
        </authorList>
    </citation>
    <scope>NUCLEOTIDE SEQUENCE [LARGE SCALE GENOMIC DNA]</scope>
    <source>
        <strain evidence="12 13">JUm2807</strain>
    </source>
</reference>
<keyword evidence="3" id="KW-0806">Transcription termination</keyword>
<evidence type="ECO:0000256" key="6">
    <source>
        <dbReference type="ARBA" id="ARBA00022801"/>
    </source>
</evidence>
<dbReference type="PIRSF" id="PIRSF037239">
    <property type="entry name" value="Exonuclease_Xrn2"/>
    <property type="match status" value="1"/>
</dbReference>
<evidence type="ECO:0000256" key="5">
    <source>
        <dbReference type="ARBA" id="ARBA00022722"/>
    </source>
</evidence>
<evidence type="ECO:0000313" key="13">
    <source>
        <dbReference type="Proteomes" id="UP000185944"/>
    </source>
</evidence>